<keyword evidence="10" id="KW-1185">Reference proteome</keyword>
<keyword evidence="3" id="KW-0805">Transcription regulation</keyword>
<dbReference type="Proteomes" id="UP001604336">
    <property type="component" value="Unassembled WGS sequence"/>
</dbReference>
<keyword evidence="5" id="KW-0804">Transcription</keyword>
<dbReference type="PANTHER" id="PTHR45614">
    <property type="entry name" value="MYB PROTEIN-RELATED"/>
    <property type="match status" value="1"/>
</dbReference>
<sequence length="252" mass="29495">MQPEKDFMTMEFYDNSMEKNSYFQEQEMMKRQSKICSRGHWRPLEDEKLRQLVAHYGPQNWNLIAEKLQGRSGKSCRLRWYNQLDPEINKRAFSEEEEEMLMAVHRVLGNKWAMIAKYFHGRTDNAVKNHWHVLMARKYKEQSKPYRKRSKCSDENALNHFLNIPNIGGSTDSTPRDSFSGSKNGSIFTNFHRFQPYSSLLMEMQYSRYNHFPQISCTEPSPSPSVAEYTDTSQLSSKTTPSFIDFLGVGAT</sequence>
<dbReference type="Pfam" id="PF13921">
    <property type="entry name" value="Myb_DNA-bind_6"/>
    <property type="match status" value="1"/>
</dbReference>
<evidence type="ECO:0000259" key="8">
    <source>
        <dbReference type="PROSITE" id="PS51294"/>
    </source>
</evidence>
<gene>
    <name evidence="9" type="ORF">Adt_25476</name>
</gene>
<dbReference type="InterPro" id="IPR001005">
    <property type="entry name" value="SANT/Myb"/>
</dbReference>
<evidence type="ECO:0000256" key="6">
    <source>
        <dbReference type="ARBA" id="ARBA00023242"/>
    </source>
</evidence>
<comment type="subcellular location">
    <subcellularLocation>
        <location evidence="1">Nucleus</location>
    </subcellularLocation>
</comment>
<evidence type="ECO:0000256" key="2">
    <source>
        <dbReference type="ARBA" id="ARBA00022737"/>
    </source>
</evidence>
<comment type="caution">
    <text evidence="9">The sequence shown here is derived from an EMBL/GenBank/DDBJ whole genome shotgun (WGS) entry which is preliminary data.</text>
</comment>
<evidence type="ECO:0000256" key="4">
    <source>
        <dbReference type="ARBA" id="ARBA00023125"/>
    </source>
</evidence>
<dbReference type="SUPFAM" id="SSF46689">
    <property type="entry name" value="Homeodomain-like"/>
    <property type="match status" value="1"/>
</dbReference>
<dbReference type="InterPro" id="IPR050560">
    <property type="entry name" value="MYB_TF"/>
</dbReference>
<feature type="domain" description="HTH myb-type" evidence="8">
    <location>
        <begin position="33"/>
        <end position="88"/>
    </location>
</feature>
<dbReference type="FunFam" id="1.10.10.60:FF:000060">
    <property type="entry name" value="MYB transcription factor"/>
    <property type="match status" value="1"/>
</dbReference>
<feature type="domain" description="HTH myb-type" evidence="8">
    <location>
        <begin position="89"/>
        <end position="139"/>
    </location>
</feature>
<dbReference type="AlphaFoldDB" id="A0ABD1SGQ4"/>
<dbReference type="PROSITE" id="PS51294">
    <property type="entry name" value="HTH_MYB"/>
    <property type="match status" value="2"/>
</dbReference>
<dbReference type="GO" id="GO:0005634">
    <property type="term" value="C:nucleus"/>
    <property type="evidence" value="ECO:0007669"/>
    <property type="project" value="UniProtKB-SubCell"/>
</dbReference>
<protein>
    <submittedName>
        <fullName evidence="9">Myb domain protein</fullName>
    </submittedName>
</protein>
<dbReference type="InterPro" id="IPR017930">
    <property type="entry name" value="Myb_dom"/>
</dbReference>
<evidence type="ECO:0000313" key="10">
    <source>
        <dbReference type="Proteomes" id="UP001604336"/>
    </source>
</evidence>
<name>A0ABD1SGQ4_9LAMI</name>
<feature type="domain" description="Myb-like" evidence="7">
    <location>
        <begin position="85"/>
        <end position="135"/>
    </location>
</feature>
<dbReference type="PROSITE" id="PS50090">
    <property type="entry name" value="MYB_LIKE"/>
    <property type="match status" value="2"/>
</dbReference>
<dbReference type="Gene3D" id="1.10.10.60">
    <property type="entry name" value="Homeodomain-like"/>
    <property type="match status" value="2"/>
</dbReference>
<dbReference type="InterPro" id="IPR009057">
    <property type="entry name" value="Homeodomain-like_sf"/>
</dbReference>
<keyword evidence="4" id="KW-0238">DNA-binding</keyword>
<accession>A0ABD1SGQ4</accession>
<organism evidence="9 10">
    <name type="scientific">Abeliophyllum distichum</name>
    <dbReference type="NCBI Taxonomy" id="126358"/>
    <lineage>
        <taxon>Eukaryota</taxon>
        <taxon>Viridiplantae</taxon>
        <taxon>Streptophyta</taxon>
        <taxon>Embryophyta</taxon>
        <taxon>Tracheophyta</taxon>
        <taxon>Spermatophyta</taxon>
        <taxon>Magnoliopsida</taxon>
        <taxon>eudicotyledons</taxon>
        <taxon>Gunneridae</taxon>
        <taxon>Pentapetalae</taxon>
        <taxon>asterids</taxon>
        <taxon>lamiids</taxon>
        <taxon>Lamiales</taxon>
        <taxon>Oleaceae</taxon>
        <taxon>Forsythieae</taxon>
        <taxon>Abeliophyllum</taxon>
    </lineage>
</organism>
<evidence type="ECO:0000313" key="9">
    <source>
        <dbReference type="EMBL" id="KAL2499926.1"/>
    </source>
</evidence>
<dbReference type="PANTHER" id="PTHR45614:SF150">
    <property type="entry name" value="MYB-LIKE DNA-BINDING DOMAIN CONTAINING PROTEIN, EXPRESSED"/>
    <property type="match status" value="1"/>
</dbReference>
<proteinExistence type="predicted"/>
<evidence type="ECO:0000259" key="7">
    <source>
        <dbReference type="PROSITE" id="PS50090"/>
    </source>
</evidence>
<reference evidence="10" key="1">
    <citation type="submission" date="2024-07" db="EMBL/GenBank/DDBJ databases">
        <title>Two chromosome-level genome assemblies of Korean endemic species Abeliophyllum distichum and Forsythia ovata (Oleaceae).</title>
        <authorList>
            <person name="Jang H."/>
        </authorList>
    </citation>
    <scope>NUCLEOTIDE SEQUENCE [LARGE SCALE GENOMIC DNA]</scope>
</reference>
<evidence type="ECO:0000256" key="5">
    <source>
        <dbReference type="ARBA" id="ARBA00023163"/>
    </source>
</evidence>
<dbReference type="EMBL" id="JBFOLK010000007">
    <property type="protein sequence ID" value="KAL2499926.1"/>
    <property type="molecule type" value="Genomic_DNA"/>
</dbReference>
<dbReference type="GO" id="GO:0003677">
    <property type="term" value="F:DNA binding"/>
    <property type="evidence" value="ECO:0007669"/>
    <property type="project" value="UniProtKB-KW"/>
</dbReference>
<evidence type="ECO:0000256" key="1">
    <source>
        <dbReference type="ARBA" id="ARBA00004123"/>
    </source>
</evidence>
<evidence type="ECO:0000256" key="3">
    <source>
        <dbReference type="ARBA" id="ARBA00023015"/>
    </source>
</evidence>
<feature type="domain" description="Myb-like" evidence="7">
    <location>
        <begin position="38"/>
        <end position="84"/>
    </location>
</feature>
<dbReference type="CDD" id="cd00167">
    <property type="entry name" value="SANT"/>
    <property type="match status" value="2"/>
</dbReference>
<keyword evidence="6" id="KW-0539">Nucleus</keyword>
<keyword evidence="2" id="KW-0677">Repeat</keyword>
<dbReference type="SMART" id="SM00717">
    <property type="entry name" value="SANT"/>
    <property type="match status" value="2"/>
</dbReference>